<feature type="domain" description="Gylcosyl hydrolase 115 C-terminal" evidence="4">
    <location>
        <begin position="686"/>
        <end position="834"/>
    </location>
</feature>
<protein>
    <recommendedName>
        <fullName evidence="7">Gylcosyl hydrolase 115 C-terminal domain-containing protein</fullName>
    </recommendedName>
</protein>
<dbReference type="InterPro" id="IPR029018">
    <property type="entry name" value="Hex-like_dom2"/>
</dbReference>
<feature type="signal peptide" evidence="2">
    <location>
        <begin position="1"/>
        <end position="20"/>
    </location>
</feature>
<name>A0A4Q1CM61_9BACT</name>
<dbReference type="PANTHER" id="PTHR37842:SF2">
    <property type="entry name" value="GYLCOSYL HYDROLASE 115 C-TERMINAL DOMAIN-CONTAINING PROTEIN"/>
    <property type="match status" value="1"/>
</dbReference>
<dbReference type="Gene3D" id="3.30.379.10">
    <property type="entry name" value="Chitobiase/beta-hexosaminidase domain 2-like"/>
    <property type="match status" value="1"/>
</dbReference>
<dbReference type="InterPro" id="IPR041437">
    <property type="entry name" value="GH115_C"/>
</dbReference>
<dbReference type="SUPFAM" id="SSF55545">
    <property type="entry name" value="beta-N-acetylhexosaminidase-like domain"/>
    <property type="match status" value="1"/>
</dbReference>
<gene>
    <name evidence="5" type="ORF">ESA94_01805</name>
</gene>
<dbReference type="Pfam" id="PF03648">
    <property type="entry name" value="Glyco_hydro_67N"/>
    <property type="match status" value="1"/>
</dbReference>
<proteinExistence type="predicted"/>
<dbReference type="PANTHER" id="PTHR37842">
    <property type="match status" value="1"/>
</dbReference>
<accession>A0A4Q1CM61</accession>
<feature type="chain" id="PRO_5020818769" description="Gylcosyl hydrolase 115 C-terminal domain-containing protein" evidence="2">
    <location>
        <begin position="21"/>
        <end position="835"/>
    </location>
</feature>
<feature type="domain" description="Alpha glucuronidase N-terminal" evidence="3">
    <location>
        <begin position="46"/>
        <end position="148"/>
    </location>
</feature>
<evidence type="ECO:0000259" key="4">
    <source>
        <dbReference type="Pfam" id="PF17829"/>
    </source>
</evidence>
<dbReference type="RefSeq" id="WP_129129143.1">
    <property type="nucleotide sequence ID" value="NZ_SDHW01000001.1"/>
</dbReference>
<evidence type="ECO:0000313" key="6">
    <source>
        <dbReference type="Proteomes" id="UP000290204"/>
    </source>
</evidence>
<evidence type="ECO:0000256" key="2">
    <source>
        <dbReference type="SAM" id="SignalP"/>
    </source>
</evidence>
<dbReference type="EMBL" id="SDHW01000001">
    <property type="protein sequence ID" value="RXK61771.1"/>
    <property type="molecule type" value="Genomic_DNA"/>
</dbReference>
<dbReference type="OrthoDB" id="8727830at2"/>
<comment type="caution">
    <text evidence="5">The sequence shown here is derived from an EMBL/GenBank/DDBJ whole genome shotgun (WGS) entry which is preliminary data.</text>
</comment>
<dbReference type="InterPro" id="IPR031924">
    <property type="entry name" value="GH115"/>
</dbReference>
<dbReference type="Pfam" id="PF17829">
    <property type="entry name" value="GH115_C"/>
    <property type="match status" value="1"/>
</dbReference>
<dbReference type="Gene3D" id="1.20.58.2150">
    <property type="match status" value="1"/>
</dbReference>
<evidence type="ECO:0000259" key="3">
    <source>
        <dbReference type="Pfam" id="PF03648"/>
    </source>
</evidence>
<dbReference type="Gene3D" id="2.60.120.1620">
    <property type="match status" value="1"/>
</dbReference>
<evidence type="ECO:0008006" key="7">
    <source>
        <dbReference type="Google" id="ProtNLM"/>
    </source>
</evidence>
<dbReference type="InterPro" id="IPR005154">
    <property type="entry name" value="Glyco_hydro_67_aGlcAse_N"/>
</dbReference>
<dbReference type="GO" id="GO:0045493">
    <property type="term" value="P:xylan catabolic process"/>
    <property type="evidence" value="ECO:0007669"/>
    <property type="project" value="InterPro"/>
</dbReference>
<reference evidence="5 6" key="1">
    <citation type="submission" date="2019-01" db="EMBL/GenBank/DDBJ databases">
        <title>Lacibacter sp. strain TTM-7.</title>
        <authorList>
            <person name="Chen W.-M."/>
        </authorList>
    </citation>
    <scope>NUCLEOTIDE SEQUENCE [LARGE SCALE GENOMIC DNA]</scope>
    <source>
        <strain evidence="5 6">TTM-7</strain>
    </source>
</reference>
<keyword evidence="2" id="KW-0732">Signal</keyword>
<dbReference type="Gene3D" id="3.20.20.520">
    <property type="entry name" value="Glycosyl hydrolase family 115"/>
    <property type="match status" value="1"/>
</dbReference>
<evidence type="ECO:0000256" key="1">
    <source>
        <dbReference type="ARBA" id="ARBA00022801"/>
    </source>
</evidence>
<dbReference type="AlphaFoldDB" id="A0A4Q1CM61"/>
<keyword evidence="1" id="KW-0378">Hydrolase</keyword>
<dbReference type="InterPro" id="IPR042301">
    <property type="entry name" value="GH115_sf"/>
</dbReference>
<evidence type="ECO:0000313" key="5">
    <source>
        <dbReference type="EMBL" id="RXK61771.1"/>
    </source>
</evidence>
<organism evidence="5 6">
    <name type="scientific">Lacibacter luteus</name>
    <dbReference type="NCBI Taxonomy" id="2508719"/>
    <lineage>
        <taxon>Bacteria</taxon>
        <taxon>Pseudomonadati</taxon>
        <taxon>Bacteroidota</taxon>
        <taxon>Chitinophagia</taxon>
        <taxon>Chitinophagales</taxon>
        <taxon>Chitinophagaceae</taxon>
        <taxon>Lacibacter</taxon>
    </lineage>
</organism>
<dbReference type="Proteomes" id="UP000290204">
    <property type="component" value="Unassembled WGS sequence"/>
</dbReference>
<dbReference type="GO" id="GO:0046559">
    <property type="term" value="F:alpha-glucuronidase activity"/>
    <property type="evidence" value="ECO:0007669"/>
    <property type="project" value="InterPro"/>
</dbReference>
<sequence length="835" mass="94474">MLKITKLLFCSCLFFLFVNDGWSQTNQLTVSEKTSSFTLFTSSSVASICVDEQDAKVVSIAANALANDIALISGRQMQVLSAVPTKDFSIVAGTVGSSALIDELIRSKQLDVSSINNKWESFLIKTSGNKLIIAGSDRRGTAYGIFHLSRMLGVSPWVWWADVTPQKKKQLYVSGSYASKEPSVKYRGIFINDEDWGLFPWAKRTIDTDVQNIGPKTYAKVFELLLRLKANYIWPAMHDSTKAFYYYKQNPKLANDYAIAVGGSHCEPMLRNNVGEWEHGYEEEYKRKPGEWRYDVNKNEIYTYWDDRIKEAVNYESVVTIGMRGVHDGGMPGPNDPGEKVKLLETIISDQRGILQNHFKKPAEKLPQIFVPYKEVLSLYRRGMKLPDDITIIWPDENFGYIRQLSTPEEQKRSGGSGVYYHLSYLGGPHDHTWLSTTAPSLISYEMTKAYQFGANRLWVVNVGDIKPAELETQFFLDLAWDIHAWTPEKAQQYVLHWATQNFGNTLAPEIAAVKNEYYRLAQEGKPEFMRMLTYVPAARTERLLAYEKLFAKTEALKKKIPQQLMDAFFELIEYPVKGAALINQKIIYAQMSYEFPAQAKEYSLKSKQAYETIKQLTLHYNTGIENGKWNGMMSDMPRNLSVFGMPAVAAPEVLEGGVNKTVVYDRRYLDRTVDSFGVQTGKASLLSLYAGDYKLKKEIATEKIITVAGLGAGGKSIARYPFTGTSFKKEEWSKAPYVDYTFNVKPGSYKLVLKCLPTHAIHKGRSLGLAVSINNAEVQFADIDNPQEDKRWKTDILRGYTEAVLPLSITKEGVTTVRVYFLDTGLALRKVEVE</sequence>
<keyword evidence="6" id="KW-1185">Reference proteome</keyword>
<dbReference type="Pfam" id="PF15979">
    <property type="entry name" value="Glyco_hydro_115"/>
    <property type="match status" value="1"/>
</dbReference>